<gene>
    <name evidence="2" type="ORF">ERS008207_00863</name>
</gene>
<organism evidence="2 3">
    <name type="scientific">Salmonella enterica subsp. enterica serovar Bovismorbificans</name>
    <dbReference type="NCBI Taxonomy" id="58097"/>
    <lineage>
        <taxon>Bacteria</taxon>
        <taxon>Pseudomonadati</taxon>
        <taxon>Pseudomonadota</taxon>
        <taxon>Gammaproteobacteria</taxon>
        <taxon>Enterobacterales</taxon>
        <taxon>Enterobacteriaceae</taxon>
        <taxon>Salmonella</taxon>
    </lineage>
</organism>
<dbReference type="EMBL" id="CQPD01000006">
    <property type="protein sequence ID" value="CNT76146.1"/>
    <property type="molecule type" value="Genomic_DNA"/>
</dbReference>
<feature type="region of interest" description="Disordered" evidence="1">
    <location>
        <begin position="1"/>
        <end position="24"/>
    </location>
</feature>
<evidence type="ECO:0000313" key="3">
    <source>
        <dbReference type="Proteomes" id="UP000042394"/>
    </source>
</evidence>
<dbReference type="AlphaFoldDB" id="A0A655BST3"/>
<protein>
    <submittedName>
        <fullName evidence="2">Uncharacterized protein</fullName>
    </submittedName>
</protein>
<proteinExistence type="predicted"/>
<evidence type="ECO:0000313" key="2">
    <source>
        <dbReference type="EMBL" id="CNT76146.1"/>
    </source>
</evidence>
<dbReference type="Proteomes" id="UP000042394">
    <property type="component" value="Unassembled WGS sequence"/>
</dbReference>
<accession>A0A655BST3</accession>
<feature type="compositionally biased region" description="Basic residues" evidence="1">
    <location>
        <begin position="1"/>
        <end position="10"/>
    </location>
</feature>
<evidence type="ECO:0000256" key="1">
    <source>
        <dbReference type="SAM" id="MobiDB-lite"/>
    </source>
</evidence>
<reference evidence="2 3" key="1">
    <citation type="submission" date="2015-03" db="EMBL/GenBank/DDBJ databases">
        <authorList>
            <consortium name="Pathogen Informatics"/>
        </authorList>
    </citation>
    <scope>NUCLEOTIDE SEQUENCE [LARGE SCALE GENOMIC DNA]</scope>
    <source>
        <strain evidence="2 3">D4891</strain>
    </source>
</reference>
<sequence length="53" mass="6393">MFYYHHRKPLLRQTQRQRAADHSPADNGNFRWLICHGHSSCYVLDKFTGFFTH</sequence>
<name>A0A655BST3_SALET</name>